<accession>A0A974CKW5</accession>
<feature type="compositionally biased region" description="Low complexity" evidence="1">
    <location>
        <begin position="1"/>
        <end position="10"/>
    </location>
</feature>
<protein>
    <submittedName>
        <fullName evidence="2">Uncharacterized protein</fullName>
    </submittedName>
</protein>
<evidence type="ECO:0000313" key="2">
    <source>
        <dbReference type="EMBL" id="OCT74511.1"/>
    </source>
</evidence>
<feature type="region of interest" description="Disordered" evidence="1">
    <location>
        <begin position="1"/>
        <end position="66"/>
    </location>
</feature>
<dbReference type="EMBL" id="CM004477">
    <property type="protein sequence ID" value="OCT74511.1"/>
    <property type="molecule type" value="Genomic_DNA"/>
</dbReference>
<evidence type="ECO:0000256" key="1">
    <source>
        <dbReference type="SAM" id="MobiDB-lite"/>
    </source>
</evidence>
<dbReference type="Proteomes" id="UP000694892">
    <property type="component" value="Chromosome 6S"/>
</dbReference>
<dbReference type="AlphaFoldDB" id="A0A974CKW5"/>
<reference evidence="3" key="1">
    <citation type="journal article" date="2016" name="Nature">
        <title>Genome evolution in the allotetraploid frog Xenopus laevis.</title>
        <authorList>
            <person name="Session A.M."/>
            <person name="Uno Y."/>
            <person name="Kwon T."/>
            <person name="Chapman J.A."/>
            <person name="Toyoda A."/>
            <person name="Takahashi S."/>
            <person name="Fukui A."/>
            <person name="Hikosaka A."/>
            <person name="Suzuki A."/>
            <person name="Kondo M."/>
            <person name="van Heeringen S.J."/>
            <person name="Quigley I."/>
            <person name="Heinz S."/>
            <person name="Ogino H."/>
            <person name="Ochi H."/>
            <person name="Hellsten U."/>
            <person name="Lyons J.B."/>
            <person name="Simakov O."/>
            <person name="Putnam N."/>
            <person name="Stites J."/>
            <person name="Kuroki Y."/>
            <person name="Tanaka T."/>
            <person name="Michiue T."/>
            <person name="Watanabe M."/>
            <person name="Bogdanovic O."/>
            <person name="Lister R."/>
            <person name="Georgiou G."/>
            <person name="Paranjpe S.S."/>
            <person name="van Kruijsbergen I."/>
            <person name="Shu S."/>
            <person name="Carlson J."/>
            <person name="Kinoshita T."/>
            <person name="Ohta Y."/>
            <person name="Mawaribuchi S."/>
            <person name="Jenkins J."/>
            <person name="Grimwood J."/>
            <person name="Schmutz J."/>
            <person name="Mitros T."/>
            <person name="Mozaffari S.V."/>
            <person name="Suzuki Y."/>
            <person name="Haramoto Y."/>
            <person name="Yamamoto T.S."/>
            <person name="Takagi C."/>
            <person name="Heald R."/>
            <person name="Miller K."/>
            <person name="Haudenschild C."/>
            <person name="Kitzman J."/>
            <person name="Nakayama T."/>
            <person name="Izutsu Y."/>
            <person name="Robert J."/>
            <person name="Fortriede J."/>
            <person name="Burns K."/>
            <person name="Lotay V."/>
            <person name="Karimi K."/>
            <person name="Yasuoka Y."/>
            <person name="Dichmann D.S."/>
            <person name="Flajnik M.F."/>
            <person name="Houston D.W."/>
            <person name="Shendure J."/>
            <person name="DuPasquier L."/>
            <person name="Vize P.D."/>
            <person name="Zorn A.M."/>
            <person name="Ito M."/>
            <person name="Marcotte E.M."/>
            <person name="Wallingford J.B."/>
            <person name="Ito Y."/>
            <person name="Asashima M."/>
            <person name="Ueno N."/>
            <person name="Matsuda Y."/>
            <person name="Veenstra G.J."/>
            <person name="Fujiyama A."/>
            <person name="Harland R.M."/>
            <person name="Taira M."/>
            <person name="Rokhsar D.S."/>
        </authorList>
    </citation>
    <scope>NUCLEOTIDE SEQUENCE [LARGE SCALE GENOMIC DNA]</scope>
    <source>
        <strain evidence="3">J</strain>
    </source>
</reference>
<gene>
    <name evidence="2" type="ORF">XELAEV_18033491mg</name>
</gene>
<name>A0A974CKW5_XENLA</name>
<organism evidence="2 3">
    <name type="scientific">Xenopus laevis</name>
    <name type="common">African clawed frog</name>
    <dbReference type="NCBI Taxonomy" id="8355"/>
    <lineage>
        <taxon>Eukaryota</taxon>
        <taxon>Metazoa</taxon>
        <taxon>Chordata</taxon>
        <taxon>Craniata</taxon>
        <taxon>Vertebrata</taxon>
        <taxon>Euteleostomi</taxon>
        <taxon>Amphibia</taxon>
        <taxon>Batrachia</taxon>
        <taxon>Anura</taxon>
        <taxon>Pipoidea</taxon>
        <taxon>Pipidae</taxon>
        <taxon>Xenopodinae</taxon>
        <taxon>Xenopus</taxon>
        <taxon>Xenopus</taxon>
    </lineage>
</organism>
<proteinExistence type="predicted"/>
<sequence length="66" mass="7551">MVSSTSTSSSILEELPPNTIRKLDEAAREASDKQRPKERRLQFTASSPGQRRQPLRTGKRDNQQKR</sequence>
<feature type="compositionally biased region" description="Basic and acidic residues" evidence="1">
    <location>
        <begin position="21"/>
        <end position="41"/>
    </location>
</feature>
<evidence type="ECO:0000313" key="3">
    <source>
        <dbReference type="Proteomes" id="UP000694892"/>
    </source>
</evidence>